<dbReference type="PANTHER" id="PTHR21301">
    <property type="entry name" value="REVERSE TRANSCRIPTASE"/>
    <property type="match status" value="1"/>
</dbReference>
<sequence>MGSPISNILAKIVLYHLLKKIIPKLPYSLPFIYKYVDDIFCAIPNNHEELTLKIFNSANNHVQFTIETETEQCVPFLGTKVIRLDNGDIILDGYLKIILRTRNTILLLL</sequence>
<protein>
    <recommendedName>
        <fullName evidence="3">Reverse transcriptase domain-containing protein</fullName>
    </recommendedName>
</protein>
<keyword evidence="2" id="KW-1185">Reference proteome</keyword>
<evidence type="ECO:0000313" key="1">
    <source>
        <dbReference type="EMBL" id="KAK9877435.1"/>
    </source>
</evidence>
<evidence type="ECO:0000313" key="2">
    <source>
        <dbReference type="Proteomes" id="UP001431783"/>
    </source>
</evidence>
<accession>A0AAW1U4N9</accession>
<dbReference type="EMBL" id="JARQZJ010000042">
    <property type="protein sequence ID" value="KAK9877435.1"/>
    <property type="molecule type" value="Genomic_DNA"/>
</dbReference>
<reference evidence="1 2" key="1">
    <citation type="submission" date="2023-03" db="EMBL/GenBank/DDBJ databases">
        <title>Genome insight into feeding habits of ladybird beetles.</title>
        <authorList>
            <person name="Li H.-S."/>
            <person name="Huang Y.-H."/>
            <person name="Pang H."/>
        </authorList>
    </citation>
    <scope>NUCLEOTIDE SEQUENCE [LARGE SCALE GENOMIC DNA]</scope>
    <source>
        <strain evidence="1">SYSU_2023b</strain>
        <tissue evidence="1">Whole body</tissue>
    </source>
</reference>
<gene>
    <name evidence="1" type="ORF">WA026_018545</name>
</gene>
<dbReference type="AlphaFoldDB" id="A0AAW1U4N9"/>
<name>A0AAW1U4N9_9CUCU</name>
<dbReference type="Proteomes" id="UP001431783">
    <property type="component" value="Unassembled WGS sequence"/>
</dbReference>
<dbReference type="PANTHER" id="PTHR21301:SF10">
    <property type="entry name" value="REVERSE TRANSCRIPTASE DOMAIN-CONTAINING PROTEIN"/>
    <property type="match status" value="1"/>
</dbReference>
<evidence type="ECO:0008006" key="3">
    <source>
        <dbReference type="Google" id="ProtNLM"/>
    </source>
</evidence>
<proteinExistence type="predicted"/>
<comment type="caution">
    <text evidence="1">The sequence shown here is derived from an EMBL/GenBank/DDBJ whole genome shotgun (WGS) entry which is preliminary data.</text>
</comment>
<organism evidence="1 2">
    <name type="scientific">Henosepilachna vigintioctopunctata</name>
    <dbReference type="NCBI Taxonomy" id="420089"/>
    <lineage>
        <taxon>Eukaryota</taxon>
        <taxon>Metazoa</taxon>
        <taxon>Ecdysozoa</taxon>
        <taxon>Arthropoda</taxon>
        <taxon>Hexapoda</taxon>
        <taxon>Insecta</taxon>
        <taxon>Pterygota</taxon>
        <taxon>Neoptera</taxon>
        <taxon>Endopterygota</taxon>
        <taxon>Coleoptera</taxon>
        <taxon>Polyphaga</taxon>
        <taxon>Cucujiformia</taxon>
        <taxon>Coccinelloidea</taxon>
        <taxon>Coccinellidae</taxon>
        <taxon>Epilachninae</taxon>
        <taxon>Epilachnini</taxon>
        <taxon>Henosepilachna</taxon>
    </lineage>
</organism>